<dbReference type="InterPro" id="IPR037523">
    <property type="entry name" value="VOC_core"/>
</dbReference>
<comment type="caution">
    <text evidence="2">The sequence shown here is derived from an EMBL/GenBank/DDBJ whole genome shotgun (WGS) entry which is preliminary data.</text>
</comment>
<dbReference type="Proteomes" id="UP000572268">
    <property type="component" value="Unassembled WGS sequence"/>
</dbReference>
<organism evidence="2 3">
    <name type="scientific">Perkinsus olseni</name>
    <name type="common">Perkinsus atlanticus</name>
    <dbReference type="NCBI Taxonomy" id="32597"/>
    <lineage>
        <taxon>Eukaryota</taxon>
        <taxon>Sar</taxon>
        <taxon>Alveolata</taxon>
        <taxon>Perkinsozoa</taxon>
        <taxon>Perkinsea</taxon>
        <taxon>Perkinsida</taxon>
        <taxon>Perkinsidae</taxon>
        <taxon>Perkinsus</taxon>
    </lineage>
</organism>
<dbReference type="InterPro" id="IPR029068">
    <property type="entry name" value="Glyas_Bleomycin-R_OHBP_Dase"/>
</dbReference>
<evidence type="ECO:0000313" key="3">
    <source>
        <dbReference type="Proteomes" id="UP000572268"/>
    </source>
</evidence>
<protein>
    <recommendedName>
        <fullName evidence="1">VOC domain-containing protein</fullName>
    </recommendedName>
</protein>
<accession>A0A7J6M0K5</accession>
<dbReference type="SUPFAM" id="SSF54593">
    <property type="entry name" value="Glyoxalase/Bleomycin resistance protein/Dihydroxybiphenyl dioxygenase"/>
    <property type="match status" value="1"/>
</dbReference>
<dbReference type="Pfam" id="PF13468">
    <property type="entry name" value="Glyoxalase_3"/>
    <property type="match status" value="1"/>
</dbReference>
<sequence length="214" mass="23108">MAELDHIVVAVENLEDSIGAFVEATGVRPVVGGSHGGRGTRNALLALGPQLYLELLARDHSQANGEHPAWLGAMDYSPGLGRLTTFCVRVPSEDVDDRFKHCSRRKVDASVLEWQVDASDHEHAHVARLPQEGTSPFRVSWCGSEHPAAGAPKGCELPLLERVAVLPEGGEKTESIYVDGMFSLNTAFTPQTPLGSKLRLRATLKTPRGSLVLQ</sequence>
<dbReference type="PROSITE" id="PS51819">
    <property type="entry name" value="VOC"/>
    <property type="match status" value="1"/>
</dbReference>
<evidence type="ECO:0000313" key="2">
    <source>
        <dbReference type="EMBL" id="KAF4665072.1"/>
    </source>
</evidence>
<dbReference type="Gene3D" id="3.10.180.10">
    <property type="entry name" value="2,3-Dihydroxybiphenyl 1,2-Dioxygenase, domain 1"/>
    <property type="match status" value="1"/>
</dbReference>
<dbReference type="AlphaFoldDB" id="A0A7J6M0K5"/>
<reference evidence="2 3" key="1">
    <citation type="submission" date="2020-04" db="EMBL/GenBank/DDBJ databases">
        <title>Perkinsus olseni comparative genomics.</title>
        <authorList>
            <person name="Bogema D.R."/>
        </authorList>
    </citation>
    <scope>NUCLEOTIDE SEQUENCE [LARGE SCALE GENOMIC DNA]</scope>
    <source>
        <strain evidence="2">ATCC PRA-31</strain>
    </source>
</reference>
<name>A0A7J6M0K5_PEROL</name>
<feature type="domain" description="VOC" evidence="1">
    <location>
        <begin position="3"/>
        <end position="146"/>
    </location>
</feature>
<evidence type="ECO:0000259" key="1">
    <source>
        <dbReference type="PROSITE" id="PS51819"/>
    </source>
</evidence>
<proteinExistence type="predicted"/>
<dbReference type="InterPro" id="IPR025870">
    <property type="entry name" value="Glyoxalase-like_dom"/>
</dbReference>
<gene>
    <name evidence="2" type="ORF">FOL46_003897</name>
</gene>
<dbReference type="EMBL" id="JABANN010000243">
    <property type="protein sequence ID" value="KAF4665072.1"/>
    <property type="molecule type" value="Genomic_DNA"/>
</dbReference>